<sequence length="348" mass="39239">MALMPIPLTMDKVFGGGIEEIHLNLTFVASLLLPFNSVMITFGPSDPIQCIGRSVNELSKRDLLVAVERVNGKTEKLVALELESEGLCVLPSTKAVDATMFYKNDFGAKDGYQFDFALISVLRNLGWTIEAKAIYEEMKGKRLFISRQLFLLVYDELLGIINWSDHLPSVVPSSPSQKPLVSSCMSNRSLFWLLHSNRGSDRTPVDWTTRLQITAGVVRLHPVFHISQLKQCLGDPTQADTGVPIWLYPGDLVRDFKIIKLIWFEAEVLQAGMEERKWIVRSRKNTGADPDDSLIDLIEIYDGHFTRLRSPGLIHIGSSLKHLNQSFYCLEIWVSSSSPKSRCTLLYH</sequence>
<gene>
    <name evidence="1" type="ORF">NE237_000659</name>
</gene>
<dbReference type="AlphaFoldDB" id="A0A9Q0QXE1"/>
<dbReference type="Proteomes" id="UP001141806">
    <property type="component" value="Unassembled WGS sequence"/>
</dbReference>
<keyword evidence="2" id="KW-1185">Reference proteome</keyword>
<organism evidence="1 2">
    <name type="scientific">Protea cynaroides</name>
    <dbReference type="NCBI Taxonomy" id="273540"/>
    <lineage>
        <taxon>Eukaryota</taxon>
        <taxon>Viridiplantae</taxon>
        <taxon>Streptophyta</taxon>
        <taxon>Embryophyta</taxon>
        <taxon>Tracheophyta</taxon>
        <taxon>Spermatophyta</taxon>
        <taxon>Magnoliopsida</taxon>
        <taxon>Proteales</taxon>
        <taxon>Proteaceae</taxon>
        <taxon>Protea</taxon>
    </lineage>
</organism>
<accession>A0A9Q0QXE1</accession>
<dbReference type="OrthoDB" id="66881at2759"/>
<name>A0A9Q0QXE1_9MAGN</name>
<evidence type="ECO:0000313" key="2">
    <source>
        <dbReference type="Proteomes" id="UP001141806"/>
    </source>
</evidence>
<dbReference type="EMBL" id="JAMYWD010000003">
    <property type="protein sequence ID" value="KAJ4975553.1"/>
    <property type="molecule type" value="Genomic_DNA"/>
</dbReference>
<evidence type="ECO:0000313" key="1">
    <source>
        <dbReference type="EMBL" id="KAJ4975553.1"/>
    </source>
</evidence>
<reference evidence="1" key="1">
    <citation type="journal article" date="2023" name="Plant J.">
        <title>The genome of the king protea, Protea cynaroides.</title>
        <authorList>
            <person name="Chang J."/>
            <person name="Duong T.A."/>
            <person name="Schoeman C."/>
            <person name="Ma X."/>
            <person name="Roodt D."/>
            <person name="Barker N."/>
            <person name="Li Z."/>
            <person name="Van de Peer Y."/>
            <person name="Mizrachi E."/>
        </authorList>
    </citation>
    <scope>NUCLEOTIDE SEQUENCE</scope>
    <source>
        <tissue evidence="1">Young leaves</tissue>
    </source>
</reference>
<comment type="caution">
    <text evidence="1">The sequence shown here is derived from an EMBL/GenBank/DDBJ whole genome shotgun (WGS) entry which is preliminary data.</text>
</comment>
<proteinExistence type="predicted"/>
<protein>
    <submittedName>
        <fullName evidence="1">Uncharacterized protein</fullName>
    </submittedName>
</protein>